<reference evidence="1" key="2">
    <citation type="journal article" date="2014" name="BMC Genomics">
        <title>A genomic perspective to assessing quality of mass-reared SIT flies used in Mediterranean fruit fly (Ceratitis capitata) eradication in California.</title>
        <authorList>
            <person name="Calla B."/>
            <person name="Hall B."/>
            <person name="Hou S."/>
            <person name="Geib S.M."/>
        </authorList>
    </citation>
    <scope>NUCLEOTIDE SEQUENCE</scope>
</reference>
<accession>W8BKL2</accession>
<dbReference type="AlphaFoldDB" id="W8BKL2"/>
<name>W8BKL2_CERCA</name>
<feature type="non-terminal residue" evidence="1">
    <location>
        <position position="1"/>
    </location>
</feature>
<reference evidence="1" key="1">
    <citation type="submission" date="2013-07" db="EMBL/GenBank/DDBJ databases">
        <authorList>
            <person name="Geib S."/>
        </authorList>
    </citation>
    <scope>NUCLEOTIDE SEQUENCE</scope>
</reference>
<evidence type="ECO:0000313" key="1">
    <source>
        <dbReference type="EMBL" id="JAB99302.1"/>
    </source>
</evidence>
<dbReference type="EMBL" id="GAMC01007253">
    <property type="protein sequence ID" value="JAB99302.1"/>
    <property type="molecule type" value="mRNA"/>
</dbReference>
<protein>
    <submittedName>
        <fullName evidence="1">Uncharacterized protein</fullName>
    </submittedName>
</protein>
<sequence>VNSCMYFTTDVVSYGRLESELGSCSLRISVRFIESVCVYLAIYIHIHNKHLCLHVHTSFALCKQPLFEVQQKANFWTFLYEKLWNVCAGNENSLINTDLHLKKIS</sequence>
<proteinExistence type="evidence at transcript level"/>
<organism evidence="1">
    <name type="scientific">Ceratitis capitata</name>
    <name type="common">Mediterranean fruit fly</name>
    <name type="synonym">Tephritis capitata</name>
    <dbReference type="NCBI Taxonomy" id="7213"/>
    <lineage>
        <taxon>Eukaryota</taxon>
        <taxon>Metazoa</taxon>
        <taxon>Ecdysozoa</taxon>
        <taxon>Arthropoda</taxon>
        <taxon>Hexapoda</taxon>
        <taxon>Insecta</taxon>
        <taxon>Pterygota</taxon>
        <taxon>Neoptera</taxon>
        <taxon>Endopterygota</taxon>
        <taxon>Diptera</taxon>
        <taxon>Brachycera</taxon>
        <taxon>Muscomorpha</taxon>
        <taxon>Tephritoidea</taxon>
        <taxon>Tephritidae</taxon>
        <taxon>Ceratitis</taxon>
        <taxon>Ceratitis</taxon>
    </lineage>
</organism>